<protein>
    <submittedName>
        <fullName evidence="1">Uncharacterized protein</fullName>
    </submittedName>
</protein>
<dbReference type="EMBL" id="JAUSXB010000001">
    <property type="protein sequence ID" value="MDQ0674593.1"/>
    <property type="molecule type" value="Genomic_DNA"/>
</dbReference>
<keyword evidence="2" id="KW-1185">Reference proteome</keyword>
<accession>A0ABU0PKV5</accession>
<reference evidence="1 2" key="1">
    <citation type="submission" date="2023-07" db="EMBL/GenBank/DDBJ databases">
        <title>Comparative genomics of wheat-associated soil bacteria to identify genetic determinants of phenazine resistance.</title>
        <authorList>
            <person name="Mouncey N."/>
        </authorList>
    </citation>
    <scope>NUCLEOTIDE SEQUENCE [LARGE SCALE GENOMIC DNA]</scope>
    <source>
        <strain evidence="1 2">W1I3</strain>
    </source>
</reference>
<sequence length="46" mass="4964">MRKLGCGAILYATCNGDDKGAKNASLERLTSVSQSAKVIVYDFVLR</sequence>
<evidence type="ECO:0000313" key="1">
    <source>
        <dbReference type="EMBL" id="MDQ0674593.1"/>
    </source>
</evidence>
<evidence type="ECO:0000313" key="2">
    <source>
        <dbReference type="Proteomes" id="UP001236806"/>
    </source>
</evidence>
<organism evidence="1 2">
    <name type="scientific">Pseudarthrobacter siccitolerans</name>
    <dbReference type="NCBI Taxonomy" id="861266"/>
    <lineage>
        <taxon>Bacteria</taxon>
        <taxon>Bacillati</taxon>
        <taxon>Actinomycetota</taxon>
        <taxon>Actinomycetes</taxon>
        <taxon>Micrococcales</taxon>
        <taxon>Micrococcaceae</taxon>
        <taxon>Pseudarthrobacter</taxon>
    </lineage>
</organism>
<comment type="caution">
    <text evidence="1">The sequence shown here is derived from an EMBL/GenBank/DDBJ whole genome shotgun (WGS) entry which is preliminary data.</text>
</comment>
<name>A0ABU0PKV5_9MICC</name>
<dbReference type="Proteomes" id="UP001236806">
    <property type="component" value="Unassembled WGS sequence"/>
</dbReference>
<proteinExistence type="predicted"/>
<gene>
    <name evidence="1" type="ORF">QFZ36_002154</name>
</gene>